<protein>
    <submittedName>
        <fullName evidence="7">Cobalt ABC transporter permease</fullName>
    </submittedName>
</protein>
<dbReference type="InterPro" id="IPR051611">
    <property type="entry name" value="ECF_transporter_component"/>
</dbReference>
<feature type="transmembrane region" description="Helical" evidence="6">
    <location>
        <begin position="13"/>
        <end position="39"/>
    </location>
</feature>
<dbReference type="PANTHER" id="PTHR34857">
    <property type="entry name" value="SLL0384 PROTEIN"/>
    <property type="match status" value="1"/>
</dbReference>
<reference evidence="7 8" key="1">
    <citation type="submission" date="2017-10" db="EMBL/GenBank/DDBJ databases">
        <title>Genomics of the genus Arcobacter.</title>
        <authorList>
            <person name="Perez-Cataluna A."/>
            <person name="Figueras M.J."/>
        </authorList>
    </citation>
    <scope>NUCLEOTIDE SEQUENCE [LARGE SCALE GENOMIC DNA]</scope>
    <source>
        <strain evidence="7 8">CECT 8993</strain>
    </source>
</reference>
<dbReference type="Pfam" id="PF02361">
    <property type="entry name" value="CbiQ"/>
    <property type="match status" value="1"/>
</dbReference>
<dbReference type="PANTHER" id="PTHR34857:SF2">
    <property type="entry name" value="SLL0384 PROTEIN"/>
    <property type="match status" value="1"/>
</dbReference>
<dbReference type="AlphaFoldDB" id="A0A4Q0YG27"/>
<comment type="subcellular location">
    <subcellularLocation>
        <location evidence="1">Membrane</location>
        <topology evidence="1">Multi-pass membrane protein</topology>
    </subcellularLocation>
</comment>
<dbReference type="CDD" id="cd16914">
    <property type="entry name" value="EcfT"/>
    <property type="match status" value="1"/>
</dbReference>
<evidence type="ECO:0000256" key="4">
    <source>
        <dbReference type="ARBA" id="ARBA00022989"/>
    </source>
</evidence>
<feature type="transmembrane region" description="Helical" evidence="6">
    <location>
        <begin position="51"/>
        <end position="69"/>
    </location>
</feature>
<evidence type="ECO:0000256" key="2">
    <source>
        <dbReference type="ARBA" id="ARBA00022475"/>
    </source>
</evidence>
<dbReference type="Proteomes" id="UP000290172">
    <property type="component" value="Unassembled WGS sequence"/>
</dbReference>
<keyword evidence="4 6" id="KW-1133">Transmembrane helix</keyword>
<feature type="transmembrane region" description="Helical" evidence="6">
    <location>
        <begin position="75"/>
        <end position="93"/>
    </location>
</feature>
<dbReference type="RefSeq" id="WP_128978613.1">
    <property type="nucleotide sequence ID" value="NZ_PDKJ01000002.1"/>
</dbReference>
<keyword evidence="3 6" id="KW-0812">Transmembrane</keyword>
<dbReference type="EMBL" id="PDKJ01000002">
    <property type="protein sequence ID" value="RXJ69530.1"/>
    <property type="molecule type" value="Genomic_DNA"/>
</dbReference>
<evidence type="ECO:0000256" key="1">
    <source>
        <dbReference type="ARBA" id="ARBA00004141"/>
    </source>
</evidence>
<keyword evidence="5 6" id="KW-0472">Membrane</keyword>
<organism evidence="7 8">
    <name type="scientific">Halarcobacter ebronensis</name>
    <dbReference type="NCBI Taxonomy" id="1462615"/>
    <lineage>
        <taxon>Bacteria</taxon>
        <taxon>Pseudomonadati</taxon>
        <taxon>Campylobacterota</taxon>
        <taxon>Epsilonproteobacteria</taxon>
        <taxon>Campylobacterales</taxon>
        <taxon>Arcobacteraceae</taxon>
        <taxon>Halarcobacter</taxon>
    </lineage>
</organism>
<proteinExistence type="predicted"/>
<feature type="transmembrane region" description="Helical" evidence="6">
    <location>
        <begin position="186"/>
        <end position="210"/>
    </location>
</feature>
<evidence type="ECO:0000313" key="7">
    <source>
        <dbReference type="EMBL" id="RXJ69530.1"/>
    </source>
</evidence>
<keyword evidence="2" id="KW-1003">Cell membrane</keyword>
<evidence type="ECO:0000256" key="6">
    <source>
        <dbReference type="SAM" id="Phobius"/>
    </source>
</evidence>
<comment type="caution">
    <text evidence="7">The sequence shown here is derived from an EMBL/GenBank/DDBJ whole genome shotgun (WGS) entry which is preliminary data.</text>
</comment>
<dbReference type="InterPro" id="IPR003339">
    <property type="entry name" value="ABC/ECF_trnsptr_transmembrane"/>
</dbReference>
<accession>A0A4Q0YG27</accession>
<name>A0A4Q0YG27_9BACT</name>
<evidence type="ECO:0000256" key="3">
    <source>
        <dbReference type="ARBA" id="ARBA00022692"/>
    </source>
</evidence>
<evidence type="ECO:0000313" key="8">
    <source>
        <dbReference type="Proteomes" id="UP000290172"/>
    </source>
</evidence>
<evidence type="ECO:0000256" key="5">
    <source>
        <dbReference type="ARBA" id="ARBA00023136"/>
    </source>
</evidence>
<sequence>MSKFNSSVILVSAFLYSIFISFNSVELIFLLPIAFLLLFEYKELIKLIKKLLFLNLFIGMIFIILLLQGDFENALNIYIRTNMIIFFNLLLFLKSSGYDVVRALDELRFPKKFVSSVYFSLKMIQTLSDEFKKMKQTLKSRGFRANSSLFTYETYGNLFGHIFVKSIKKAASLQDSFELRGFNGRIYLINSSSLTYYDVLLLFIICMLYVKEVVV</sequence>
<dbReference type="GO" id="GO:0005886">
    <property type="term" value="C:plasma membrane"/>
    <property type="evidence" value="ECO:0007669"/>
    <property type="project" value="UniProtKB-ARBA"/>
</dbReference>
<gene>
    <name evidence="7" type="ORF">CRV08_02160</name>
</gene>